<keyword evidence="3" id="KW-1185">Reference proteome</keyword>
<keyword evidence="4 5" id="KW-0282">Flagellum</keyword>
<evidence type="ECO:0000256" key="2">
    <source>
        <dbReference type="SAM" id="MobiDB-lite"/>
    </source>
</evidence>
<evidence type="ECO:0000256" key="1">
    <source>
        <dbReference type="SAM" id="Coils"/>
    </source>
</evidence>
<dbReference type="OrthoDB" id="10262255at2759"/>
<dbReference type="InterPro" id="IPR039341">
    <property type="entry name" value="CFAP99"/>
</dbReference>
<dbReference type="Proteomes" id="UP000515159">
    <property type="component" value="Chromosome 1"/>
</dbReference>
<dbReference type="RefSeq" id="XP_033806576.1">
    <property type="nucleotide sequence ID" value="XM_033950685.1"/>
</dbReference>
<feature type="coiled-coil region" evidence="1">
    <location>
        <begin position="438"/>
        <end position="465"/>
    </location>
</feature>
<dbReference type="GeneID" id="117363259"/>
<dbReference type="AlphaFoldDB" id="A0A6P8RMK9"/>
<dbReference type="RefSeq" id="XP_033806568.1">
    <property type="nucleotide sequence ID" value="XM_033950677.1"/>
</dbReference>
<reference evidence="4 5" key="1">
    <citation type="submission" date="2025-04" db="UniProtKB">
        <authorList>
            <consortium name="RefSeq"/>
        </authorList>
    </citation>
    <scope>IDENTIFICATION</scope>
</reference>
<sequence length="668" mass="78504">MNNYGKHIYVVAQLLNKFDPENCSVEHFLDESSKDLQTLDIAEQIFILDVLGGCIQYKTLLNIVVNGFYARDGKCYLKAEHSLYVVLCYLASFQLEELGLHNIYTIIKSLEVVKVCKFLRFFFDELNLSTWIKDEWSRIYDSIYVKENWIDILLRWQPEVKQMVDHLLDKTAHPFQHVKPAKLTEPKAFKLTKPKARPIPIPQKLPIQGKPQPLPQTTYKEPKEKQQLEAKKQKNRQKAEELLMDANNKQFKCGSIEKSKSTKYVIDQIQKDKEKTLPFKMPKVRPAPALKVDNIPVRLNATTILREDALYQRKVDEELQRIENFIQGARDASEFFEWKRKMKEKDLEQQLAKIEYRRLEGRISHEEALLARQKVIEENKMKAAIMKEETAEIMHKYTEKRLQEEKEMKDLVEQVAEGHRNTKQAKIMVQKYKQKIVQEVTAESRELLRQALEDAEEELRKKFELICEIRAIESVPFIKQKLIDLTQVSGHGFLSEMSIVELQERLALLKETKRKEEDDKRDQILSEKQAKEQYLLDKLEQISLHRAALGKAALLRQEEKNMKAEYTKSILAKNEHVAELQKKLEEKTQERKKQAEILKQTSHMYTLGSWSARNQAQERHWKELEDSRERQVQLLQHGIVPRMTAQKMATYQAERNTVFSSPSYVLQA</sequence>
<evidence type="ECO:0000313" key="3">
    <source>
        <dbReference type="Proteomes" id="UP000515159"/>
    </source>
</evidence>
<feature type="coiled-coil region" evidence="1">
    <location>
        <begin position="570"/>
        <end position="601"/>
    </location>
</feature>
<keyword evidence="4 5" id="KW-0969">Cilium</keyword>
<evidence type="ECO:0000313" key="4">
    <source>
        <dbReference type="RefSeq" id="XP_033806568.1"/>
    </source>
</evidence>
<dbReference type="KEGG" id="gsh:117363259"/>
<keyword evidence="1" id="KW-0175">Coiled coil</keyword>
<dbReference type="CTD" id="402160"/>
<name>A0A6P8RMK9_GEOSA</name>
<keyword evidence="4 5" id="KW-0966">Cell projection</keyword>
<accession>A0A6P8RMK9</accession>
<gene>
    <name evidence="4 5" type="primary">CFAP99</name>
</gene>
<evidence type="ECO:0000313" key="5">
    <source>
        <dbReference type="RefSeq" id="XP_033806576.1"/>
    </source>
</evidence>
<proteinExistence type="predicted"/>
<feature type="region of interest" description="Disordered" evidence="2">
    <location>
        <begin position="200"/>
        <end position="238"/>
    </location>
</feature>
<dbReference type="PANTHER" id="PTHR34649">
    <property type="entry name" value="CILIA- AND FLAGELLA-ASSOCIATED PROTEIN 99"/>
    <property type="match status" value="1"/>
</dbReference>
<protein>
    <submittedName>
        <fullName evidence="4 5">Cilia- and flagella-associated protein 99</fullName>
    </submittedName>
</protein>
<feature type="compositionally biased region" description="Basic and acidic residues" evidence="2">
    <location>
        <begin position="220"/>
        <end position="238"/>
    </location>
</feature>
<dbReference type="PANTHER" id="PTHR34649:SF1">
    <property type="entry name" value="CILIA- AND FLAGELLA-ASSOCIATED PROTEIN 99"/>
    <property type="match status" value="1"/>
</dbReference>
<organism evidence="3 4">
    <name type="scientific">Geotrypetes seraphini</name>
    <name type="common">Gaboon caecilian</name>
    <name type="synonym">Caecilia seraphini</name>
    <dbReference type="NCBI Taxonomy" id="260995"/>
    <lineage>
        <taxon>Eukaryota</taxon>
        <taxon>Metazoa</taxon>
        <taxon>Chordata</taxon>
        <taxon>Craniata</taxon>
        <taxon>Vertebrata</taxon>
        <taxon>Euteleostomi</taxon>
        <taxon>Amphibia</taxon>
        <taxon>Gymnophiona</taxon>
        <taxon>Geotrypetes</taxon>
    </lineage>
</organism>